<dbReference type="Proteomes" id="UP000619244">
    <property type="component" value="Unassembled WGS sequence"/>
</dbReference>
<sequence>MATDVQDSFDRRLDAFARSRDEGHIGWFCKDSQDVRHDLTADRTDFGCPGQSAAPGQRRLLGTDHALTAHMAGAACPVDATFRSCRASRPTEWAVARRGSPR</sequence>
<dbReference type="EMBL" id="BMVU01000069">
    <property type="protein sequence ID" value="GGY08973.1"/>
    <property type="molecule type" value="Genomic_DNA"/>
</dbReference>
<keyword evidence="2" id="KW-1185">Reference proteome</keyword>
<proteinExistence type="predicted"/>
<reference evidence="1" key="1">
    <citation type="journal article" date="2014" name="Int. J. Syst. Evol. Microbiol.">
        <title>Complete genome sequence of Corynebacterium casei LMG S-19264T (=DSM 44701T), isolated from a smear-ripened cheese.</title>
        <authorList>
            <consortium name="US DOE Joint Genome Institute (JGI-PGF)"/>
            <person name="Walter F."/>
            <person name="Albersmeier A."/>
            <person name="Kalinowski J."/>
            <person name="Ruckert C."/>
        </authorList>
    </citation>
    <scope>NUCLEOTIDE SEQUENCE</scope>
    <source>
        <strain evidence="1">JCM 4790</strain>
    </source>
</reference>
<evidence type="ECO:0000313" key="2">
    <source>
        <dbReference type="Proteomes" id="UP000619244"/>
    </source>
</evidence>
<evidence type="ECO:0000313" key="1">
    <source>
        <dbReference type="EMBL" id="GGY08973.1"/>
    </source>
</evidence>
<organism evidence="1 2">
    <name type="scientific">Streptomyces minutiscleroticus</name>
    <dbReference type="NCBI Taxonomy" id="68238"/>
    <lineage>
        <taxon>Bacteria</taxon>
        <taxon>Bacillati</taxon>
        <taxon>Actinomycetota</taxon>
        <taxon>Actinomycetes</taxon>
        <taxon>Kitasatosporales</taxon>
        <taxon>Streptomycetaceae</taxon>
        <taxon>Streptomyces</taxon>
    </lineage>
</organism>
<name>A0A918NZ99_9ACTN</name>
<reference evidence="1" key="2">
    <citation type="submission" date="2020-09" db="EMBL/GenBank/DDBJ databases">
        <authorList>
            <person name="Sun Q."/>
            <person name="Ohkuma M."/>
        </authorList>
    </citation>
    <scope>NUCLEOTIDE SEQUENCE</scope>
    <source>
        <strain evidence="1">JCM 4790</strain>
    </source>
</reference>
<dbReference type="AlphaFoldDB" id="A0A918NZ99"/>
<accession>A0A918NZ99</accession>
<comment type="caution">
    <text evidence="1">The sequence shown here is derived from an EMBL/GenBank/DDBJ whole genome shotgun (WGS) entry which is preliminary data.</text>
</comment>
<protein>
    <submittedName>
        <fullName evidence="1">Uncharacterized protein</fullName>
    </submittedName>
</protein>
<gene>
    <name evidence="1" type="ORF">GCM10010358_72400</name>
</gene>